<keyword evidence="2" id="KW-0472">Membrane</keyword>
<dbReference type="AlphaFoldDB" id="A0A7S8EDP2"/>
<feature type="transmembrane region" description="Helical" evidence="2">
    <location>
        <begin position="280"/>
        <end position="298"/>
    </location>
</feature>
<feature type="region of interest" description="Disordered" evidence="1">
    <location>
        <begin position="1"/>
        <end position="93"/>
    </location>
</feature>
<feature type="transmembrane region" description="Helical" evidence="2">
    <location>
        <begin position="220"/>
        <end position="240"/>
    </location>
</feature>
<feature type="compositionally biased region" description="Acidic residues" evidence="1">
    <location>
        <begin position="39"/>
        <end position="51"/>
    </location>
</feature>
<keyword evidence="2" id="KW-1133">Transmembrane helix</keyword>
<dbReference type="RefSeq" id="WP_195172896.1">
    <property type="nucleotide sequence ID" value="NZ_CP062983.1"/>
</dbReference>
<protein>
    <submittedName>
        <fullName evidence="3">Uncharacterized protein</fullName>
    </submittedName>
</protein>
<accession>A0A7S8EDP2</accession>
<name>A0A7S8EDP2_9CHLR</name>
<evidence type="ECO:0000256" key="2">
    <source>
        <dbReference type="SAM" id="Phobius"/>
    </source>
</evidence>
<dbReference type="EMBL" id="CP062983">
    <property type="protein sequence ID" value="QPC84833.1"/>
    <property type="molecule type" value="Genomic_DNA"/>
</dbReference>
<reference evidence="3 4" key="1">
    <citation type="submission" date="2020-02" db="EMBL/GenBank/DDBJ databases">
        <authorList>
            <person name="Zheng R.K."/>
            <person name="Sun C.M."/>
        </authorList>
    </citation>
    <scope>NUCLEOTIDE SEQUENCE [LARGE SCALE GENOMIC DNA]</scope>
    <source>
        <strain evidence="4">rifampicinis</strain>
    </source>
</reference>
<gene>
    <name evidence="3" type="ORF">G4Y79_10815</name>
</gene>
<keyword evidence="2" id="KW-0812">Transmembrane</keyword>
<keyword evidence="4" id="KW-1185">Reference proteome</keyword>
<organism evidence="3 4">
    <name type="scientific">Phototrophicus methaneseepsis</name>
    <dbReference type="NCBI Taxonomy" id="2710758"/>
    <lineage>
        <taxon>Bacteria</taxon>
        <taxon>Bacillati</taxon>
        <taxon>Chloroflexota</taxon>
        <taxon>Candidatus Thermofontia</taxon>
        <taxon>Phototrophicales</taxon>
        <taxon>Phototrophicaceae</taxon>
        <taxon>Phototrophicus</taxon>
    </lineage>
</organism>
<evidence type="ECO:0000313" key="3">
    <source>
        <dbReference type="EMBL" id="QPC84833.1"/>
    </source>
</evidence>
<feature type="transmembrane region" description="Helical" evidence="2">
    <location>
        <begin position="368"/>
        <end position="385"/>
    </location>
</feature>
<dbReference type="KEGG" id="pmet:G4Y79_10815"/>
<feature type="transmembrane region" description="Helical" evidence="2">
    <location>
        <begin position="335"/>
        <end position="356"/>
    </location>
</feature>
<feature type="transmembrane region" description="Helical" evidence="2">
    <location>
        <begin position="252"/>
        <end position="273"/>
    </location>
</feature>
<evidence type="ECO:0000313" key="4">
    <source>
        <dbReference type="Proteomes" id="UP000594468"/>
    </source>
</evidence>
<feature type="transmembrane region" description="Helical" evidence="2">
    <location>
        <begin position="310"/>
        <end position="328"/>
    </location>
</feature>
<sequence>MRVTAKDRTIWAMDEENQNSQETEYPEDLPEENIPPENVAEDAASDDEPDDTQWAPPEVMAEDAAPDAVSEQEPVIEPAPVASGEGESEGDIVDDGDMEELAAVNAAPIGQETEDAVLLVHEAETDAIPVDDFDISAALAAVASLDQLTADDASLEQFDDEEYDFEDQGDYVPADPGDDIEPFERTTTREAMPGPALAAGYTQTATIAHPDMFTMRRGQVASVLPALLLIGIGAWLTFVTTTADTALPVLDGATVLVLLVGVVGVALLAHWWASRRWARGNFFISLSLVFVSLVAFLLLQPNQLGLQEGWPLLFSGLGLAMMFTGLLTQPRSGGLAANGLLVIILGAVATTVTARLLPEQVLSMAADIWPVAIVILVIMLLVPVIRR</sequence>
<evidence type="ECO:0000256" key="1">
    <source>
        <dbReference type="SAM" id="MobiDB-lite"/>
    </source>
</evidence>
<proteinExistence type="predicted"/>
<dbReference type="Proteomes" id="UP000594468">
    <property type="component" value="Chromosome"/>
</dbReference>